<dbReference type="EC" id="2.1.1.-" evidence="4"/>
<dbReference type="AlphaFoldDB" id="A0A6G1S8L3"/>
<evidence type="ECO:0000256" key="4">
    <source>
        <dbReference type="PIRNR" id="PIRNR037755"/>
    </source>
</evidence>
<keyword evidence="3 4" id="KW-0808">Transferase</keyword>
<evidence type="ECO:0000313" key="5">
    <source>
        <dbReference type="EMBL" id="MDE46270.1"/>
    </source>
</evidence>
<dbReference type="GO" id="GO:0008173">
    <property type="term" value="F:RNA methyltransferase activity"/>
    <property type="evidence" value="ECO:0007669"/>
    <property type="project" value="UniProtKB-ARBA"/>
</dbReference>
<reference evidence="5" key="1">
    <citation type="submission" date="2018-10" db="EMBL/GenBank/DDBJ databases">
        <title>Transcriptome assembly of Aceria tosichella (Wheat curl mite) Type 2.</title>
        <authorList>
            <person name="Scully E.D."/>
            <person name="Geib S.M."/>
            <person name="Palmer N.A."/>
            <person name="Gupta A.K."/>
            <person name="Sarath G."/>
            <person name="Tatineni S."/>
        </authorList>
    </citation>
    <scope>NUCLEOTIDE SEQUENCE</scope>
    <source>
        <strain evidence="5">LincolnNE</strain>
    </source>
</reference>
<dbReference type="GO" id="GO:0032259">
    <property type="term" value="P:methylation"/>
    <property type="evidence" value="ECO:0007669"/>
    <property type="project" value="UniProtKB-KW"/>
</dbReference>
<dbReference type="Pfam" id="PF13489">
    <property type="entry name" value="Methyltransf_23"/>
    <property type="match status" value="1"/>
</dbReference>
<dbReference type="CDD" id="cd02440">
    <property type="entry name" value="AdoMet_MTases"/>
    <property type="match status" value="1"/>
</dbReference>
<keyword evidence="2 4" id="KW-0489">Methyltransferase</keyword>
<comment type="function">
    <text evidence="4">S-adenosyl-L-methionine-dependent methyltransferase.</text>
</comment>
<dbReference type="GO" id="GO:0008757">
    <property type="term" value="F:S-adenosylmethionine-dependent methyltransferase activity"/>
    <property type="evidence" value="ECO:0007669"/>
    <property type="project" value="UniProtKB-ARBA"/>
</dbReference>
<comment type="similarity">
    <text evidence="1 4">Belongs to the methyltransferase superfamily. METL family.</text>
</comment>
<sequence>MSDDSQEERITVQDHDKQPSIKLSIEDQHRLKCPPGISDFQRENLEKNAKKNWDLFYKRHGNRFFKKRYWTRREFAELFSDGQEGTDKRYLLEIGCGCGDFALPLLDNEPDKYDDDSLAHVSLAKDLFIYCCDISERAIEILKSNDIYKRFETSRIRAFVGNLLDRDGIVSNLGTHKMNYISLIFVLSALDPRRMELAIENISSLISPGGLVFFRDYAIYDEAMLRFNEKSKIQNQFYVRQDGTRAYFFTKSELIGLFSKENFECDTIEYVRRETINSASGKHLSRIFLQAKFRKRTS</sequence>
<evidence type="ECO:0000256" key="1">
    <source>
        <dbReference type="ARBA" id="ARBA00009725"/>
    </source>
</evidence>
<name>A0A6G1S8L3_9ACAR</name>
<dbReference type="Gene3D" id="3.40.50.150">
    <property type="entry name" value="Vaccinia Virus protein VP39"/>
    <property type="match status" value="1"/>
</dbReference>
<protein>
    <recommendedName>
        <fullName evidence="4">tRNA N(3)-methylcytidine methyltransferase</fullName>
        <ecNumber evidence="4">2.1.1.-</ecNumber>
    </recommendedName>
</protein>
<dbReference type="InterPro" id="IPR029063">
    <property type="entry name" value="SAM-dependent_MTases_sf"/>
</dbReference>
<accession>A0A6G1S8L3</accession>
<evidence type="ECO:0000256" key="2">
    <source>
        <dbReference type="ARBA" id="ARBA00022603"/>
    </source>
</evidence>
<proteinExistence type="inferred from homology"/>
<dbReference type="PANTHER" id="PTHR22809:SF5">
    <property type="entry name" value="TRNA N(3)-METHYLCYTIDINE METHYLTRANSFERASE METTL6"/>
    <property type="match status" value="1"/>
</dbReference>
<evidence type="ECO:0000256" key="3">
    <source>
        <dbReference type="ARBA" id="ARBA00022679"/>
    </source>
</evidence>
<gene>
    <name evidence="5" type="primary">METTL6_0</name>
    <name evidence="5" type="ORF">g.12600</name>
</gene>
<dbReference type="PIRSF" id="PIRSF037755">
    <property type="entry name" value="Mettl2_prd"/>
    <property type="match status" value="1"/>
</dbReference>
<dbReference type="EMBL" id="GGYP01001499">
    <property type="protein sequence ID" value="MDE46270.1"/>
    <property type="molecule type" value="Transcribed_RNA"/>
</dbReference>
<dbReference type="InterPro" id="IPR026113">
    <property type="entry name" value="METTL2/6/8-like"/>
</dbReference>
<dbReference type="SUPFAM" id="SSF53335">
    <property type="entry name" value="S-adenosyl-L-methionine-dependent methyltransferases"/>
    <property type="match status" value="1"/>
</dbReference>
<dbReference type="PANTHER" id="PTHR22809">
    <property type="entry name" value="METHYLTRANSFERASE-RELATED"/>
    <property type="match status" value="1"/>
</dbReference>
<organism evidence="5">
    <name type="scientific">Aceria tosichella</name>
    <name type="common">wheat curl mite</name>
    <dbReference type="NCBI Taxonomy" id="561515"/>
    <lineage>
        <taxon>Eukaryota</taxon>
        <taxon>Metazoa</taxon>
        <taxon>Ecdysozoa</taxon>
        <taxon>Arthropoda</taxon>
        <taxon>Chelicerata</taxon>
        <taxon>Arachnida</taxon>
        <taxon>Acari</taxon>
        <taxon>Acariformes</taxon>
        <taxon>Trombidiformes</taxon>
        <taxon>Prostigmata</taxon>
        <taxon>Eupodina</taxon>
        <taxon>Eriophyoidea</taxon>
        <taxon>Eriophyidae</taxon>
        <taxon>Eriophyinae</taxon>
        <taxon>Aceriini</taxon>
        <taxon>Aceria</taxon>
    </lineage>
</organism>